<dbReference type="AlphaFoldDB" id="A0ABD1R047"/>
<evidence type="ECO:0000313" key="2">
    <source>
        <dbReference type="EMBL" id="KAL2480564.1"/>
    </source>
</evidence>
<dbReference type="Proteomes" id="UP001604336">
    <property type="component" value="Unassembled WGS sequence"/>
</dbReference>
<organism evidence="2 3">
    <name type="scientific">Abeliophyllum distichum</name>
    <dbReference type="NCBI Taxonomy" id="126358"/>
    <lineage>
        <taxon>Eukaryota</taxon>
        <taxon>Viridiplantae</taxon>
        <taxon>Streptophyta</taxon>
        <taxon>Embryophyta</taxon>
        <taxon>Tracheophyta</taxon>
        <taxon>Spermatophyta</taxon>
        <taxon>Magnoliopsida</taxon>
        <taxon>eudicotyledons</taxon>
        <taxon>Gunneridae</taxon>
        <taxon>Pentapetalae</taxon>
        <taxon>asterids</taxon>
        <taxon>lamiids</taxon>
        <taxon>Lamiales</taxon>
        <taxon>Oleaceae</taxon>
        <taxon>Forsythieae</taxon>
        <taxon>Abeliophyllum</taxon>
    </lineage>
</organism>
<protein>
    <submittedName>
        <fullName evidence="2">Protein FAR1-RELATED SEQUENCE</fullName>
    </submittedName>
</protein>
<evidence type="ECO:0000313" key="3">
    <source>
        <dbReference type="Proteomes" id="UP001604336"/>
    </source>
</evidence>
<sequence>MLGHDAETLIEYFAFEKEKNPNFFFDYETDEENKFVRCFWADCESRRSYAYFGDIVVFDTTYHTNKYSMVFAPFVGVNHHDQTIIFGCGLLSDETTESFVWLFSKFIEAMSNQVAPGVIITDLDATISKELVDDASLTATRSTILLSEFQNLRIRVKHNDSGGDIRMSRNKTREEIQVVQDPNLIKAKGCGKRLKLGKDKALSQSNKQCRACDNSGHDKRTCPTLQNRLDNTLPMQYPHIVPDPHYPYDVSNPQYSYDMSDDRFTSIDSSNYNAAAGFFSNQYSFP</sequence>
<name>A0ABD1R047_9LAMI</name>
<dbReference type="InterPro" id="IPR036875">
    <property type="entry name" value="Znf_CCHC_sf"/>
</dbReference>
<evidence type="ECO:0000259" key="1">
    <source>
        <dbReference type="Pfam" id="PF10551"/>
    </source>
</evidence>
<feature type="domain" description="MULE transposase" evidence="1">
    <location>
        <begin position="55"/>
        <end position="130"/>
    </location>
</feature>
<dbReference type="EMBL" id="JBFOLK010000010">
    <property type="protein sequence ID" value="KAL2480564.1"/>
    <property type="molecule type" value="Genomic_DNA"/>
</dbReference>
<accession>A0ABD1R047</accession>
<reference evidence="3" key="1">
    <citation type="submission" date="2024-07" db="EMBL/GenBank/DDBJ databases">
        <title>Two chromosome-level genome assemblies of Korean endemic species Abeliophyllum distichum and Forsythia ovata (Oleaceae).</title>
        <authorList>
            <person name="Jang H."/>
        </authorList>
    </citation>
    <scope>NUCLEOTIDE SEQUENCE [LARGE SCALE GENOMIC DNA]</scope>
</reference>
<keyword evidence="3" id="KW-1185">Reference proteome</keyword>
<proteinExistence type="predicted"/>
<gene>
    <name evidence="2" type="ORF">Adt_33530</name>
</gene>
<dbReference type="Pfam" id="PF10551">
    <property type="entry name" value="MULE"/>
    <property type="match status" value="1"/>
</dbReference>
<dbReference type="InterPro" id="IPR018289">
    <property type="entry name" value="MULE_transposase_dom"/>
</dbReference>
<comment type="caution">
    <text evidence="2">The sequence shown here is derived from an EMBL/GenBank/DDBJ whole genome shotgun (WGS) entry which is preliminary data.</text>
</comment>
<dbReference type="SUPFAM" id="SSF57756">
    <property type="entry name" value="Retrovirus zinc finger-like domains"/>
    <property type="match status" value="1"/>
</dbReference>
<dbReference type="PANTHER" id="PTHR47718">
    <property type="entry name" value="OS01G0519700 PROTEIN"/>
    <property type="match status" value="1"/>
</dbReference>